<reference evidence="2 3" key="1">
    <citation type="submission" date="2020-01" db="EMBL/GenBank/DDBJ databases">
        <title>Complete genome sequence of Chitinophaga sp. H33E-04 isolated from quinoa roots.</title>
        <authorList>
            <person name="Weon H.-Y."/>
            <person name="Lee S.A."/>
        </authorList>
    </citation>
    <scope>NUCLEOTIDE SEQUENCE [LARGE SCALE GENOMIC DNA]</scope>
    <source>
        <strain evidence="2 3">H33E-04</strain>
    </source>
</reference>
<dbReference type="AlphaFoldDB" id="A0A6B9ZPP3"/>
<feature type="domain" description="YHS" evidence="1">
    <location>
        <begin position="11"/>
        <end position="38"/>
    </location>
</feature>
<dbReference type="Gene3D" id="1.10.620.20">
    <property type="entry name" value="Ribonucleotide Reductase, subunit A"/>
    <property type="match status" value="1"/>
</dbReference>
<accession>A0A6B9ZPP3</accession>
<dbReference type="SUPFAM" id="SSF47240">
    <property type="entry name" value="Ferritin-like"/>
    <property type="match status" value="1"/>
</dbReference>
<dbReference type="InterPro" id="IPR009078">
    <property type="entry name" value="Ferritin-like_SF"/>
</dbReference>
<dbReference type="Proteomes" id="UP000476411">
    <property type="component" value="Chromosome"/>
</dbReference>
<dbReference type="InterPro" id="IPR007029">
    <property type="entry name" value="YHS_dom"/>
</dbReference>
<evidence type="ECO:0000259" key="1">
    <source>
        <dbReference type="Pfam" id="PF04945"/>
    </source>
</evidence>
<name>A0A6B9ZPP3_9BACT</name>
<keyword evidence="3" id="KW-1185">Reference proteome</keyword>
<dbReference type="InterPro" id="IPR012348">
    <property type="entry name" value="RNR-like"/>
</dbReference>
<dbReference type="KEGG" id="chih:GWR21_16635"/>
<evidence type="ECO:0000313" key="3">
    <source>
        <dbReference type="Proteomes" id="UP000476411"/>
    </source>
</evidence>
<dbReference type="EMBL" id="CP048113">
    <property type="protein sequence ID" value="QHS64027.1"/>
    <property type="molecule type" value="Genomic_DNA"/>
</dbReference>
<dbReference type="GO" id="GO:0016491">
    <property type="term" value="F:oxidoreductase activity"/>
    <property type="evidence" value="ECO:0007669"/>
    <property type="project" value="InterPro"/>
</dbReference>
<proteinExistence type="predicted"/>
<sequence>MPYDTMYKEWSVYKTDTVHFCSPTCKRVFDKNPEKYAGKLGL</sequence>
<protein>
    <submittedName>
        <fullName evidence="2">YHS domain-containing protein</fullName>
    </submittedName>
</protein>
<gene>
    <name evidence="2" type="ORF">GWR21_16635</name>
</gene>
<organism evidence="2 3">
    <name type="scientific">Chitinophaga agri</name>
    <dbReference type="NCBI Taxonomy" id="2703787"/>
    <lineage>
        <taxon>Bacteria</taxon>
        <taxon>Pseudomonadati</taxon>
        <taxon>Bacteroidota</taxon>
        <taxon>Chitinophagia</taxon>
        <taxon>Chitinophagales</taxon>
        <taxon>Chitinophagaceae</taxon>
        <taxon>Chitinophaga</taxon>
    </lineage>
</organism>
<evidence type="ECO:0000313" key="2">
    <source>
        <dbReference type="EMBL" id="QHS64027.1"/>
    </source>
</evidence>
<dbReference type="Pfam" id="PF04945">
    <property type="entry name" value="YHS"/>
    <property type="match status" value="1"/>
</dbReference>